<dbReference type="InterPro" id="IPR050127">
    <property type="entry name" value="Serine_Proteases_S1"/>
</dbReference>
<dbReference type="InterPro" id="IPR043504">
    <property type="entry name" value="Peptidase_S1_PA_chymotrypsin"/>
</dbReference>
<proteinExistence type="predicted"/>
<accession>A0A371BI68</accession>
<dbReference type="PANTHER" id="PTHR24264">
    <property type="entry name" value="TRYPSIN-RELATED"/>
    <property type="match status" value="1"/>
</dbReference>
<evidence type="ECO:0000256" key="3">
    <source>
        <dbReference type="ARBA" id="ARBA00022670"/>
    </source>
</evidence>
<feature type="domain" description="Peptidase S1" evidence="7">
    <location>
        <begin position="326"/>
        <end position="607"/>
    </location>
</feature>
<evidence type="ECO:0000256" key="1">
    <source>
        <dbReference type="ARBA" id="ARBA00004613"/>
    </source>
</evidence>
<keyword evidence="4" id="KW-0378">Hydrolase</keyword>
<dbReference type="PROSITE" id="PS50240">
    <property type="entry name" value="TRYPSIN_DOM"/>
    <property type="match status" value="1"/>
</dbReference>
<evidence type="ECO:0000259" key="7">
    <source>
        <dbReference type="PROSITE" id="PS50240"/>
    </source>
</evidence>
<dbReference type="PRINTS" id="PR00722">
    <property type="entry name" value="CHYMOTRYPSIN"/>
</dbReference>
<organism evidence="8 9">
    <name type="scientific">Sphingorhabdus pulchriflava</name>
    <dbReference type="NCBI Taxonomy" id="2292257"/>
    <lineage>
        <taxon>Bacteria</taxon>
        <taxon>Pseudomonadati</taxon>
        <taxon>Pseudomonadota</taxon>
        <taxon>Alphaproteobacteria</taxon>
        <taxon>Sphingomonadales</taxon>
        <taxon>Sphingomonadaceae</taxon>
        <taxon>Sphingorhabdus</taxon>
    </lineage>
</organism>
<dbReference type="GO" id="GO:0005615">
    <property type="term" value="C:extracellular space"/>
    <property type="evidence" value="ECO:0007669"/>
    <property type="project" value="TreeGrafter"/>
</dbReference>
<dbReference type="AlphaFoldDB" id="A0A371BI68"/>
<dbReference type="GO" id="GO:0004252">
    <property type="term" value="F:serine-type endopeptidase activity"/>
    <property type="evidence" value="ECO:0007669"/>
    <property type="project" value="InterPro"/>
</dbReference>
<evidence type="ECO:0000256" key="5">
    <source>
        <dbReference type="SAM" id="MobiDB-lite"/>
    </source>
</evidence>
<keyword evidence="2" id="KW-0964">Secreted</keyword>
<keyword evidence="3 8" id="KW-0645">Protease</keyword>
<reference evidence="9" key="1">
    <citation type="submission" date="2018-08" db="EMBL/GenBank/DDBJ databases">
        <authorList>
            <person name="Kim S.-J."/>
            <person name="Jung G.-Y."/>
        </authorList>
    </citation>
    <scope>NUCLEOTIDE SEQUENCE [LARGE SCALE GENOMIC DNA]</scope>
    <source>
        <strain evidence="9">GY_G</strain>
    </source>
</reference>
<sequence length="617" mass="67288">MLQSSMLFRLAVATLFLLSWSTQSKAQNEAQDGCEIGVDCATDAVAESDTASDDGAPPPPDPRLSKDFATVWVAESIGEDRAAVEAIVRANPNIRFANSRGEAEFLIAPYPDFPDTLILMPRVSSDPESRLRSDEEIAFRFSRFGERGSERLPPIIGRLDDGTLAGGLNAEIQKNLWSRRIFARPIPQLRTEVTTEIFGPKSAICKGVGEARICEQPYWAVISNEGADPAFVAVMRIDQDFPATDAMIRLKDQTPIRLEPGEARLIKNDEFEDAPEAYYRNIVAISSNEPIDLSLFDARDGPLPTFPKNWAATTNYVPQVRTRVRIGGGFKVANLATPWQIQLYSTESSTPPSLLAAGKINWQLHEKTHRCGGSLIEPNIVLTAAHCIANAPFDTAEKRQTVFKYRRVKLGTKDLTRGGTTFAIDAVIVKKGYVPGGNHHDIALIRIKPDSSTVARAAALAQRIPLASQPPTSGKIVSAFGWGVMEEVTGRNTRISSAGAAQRNPAELRTGDLQILDQNTCRTRPGYGHVSNLMLCAVTPRNSEAARQGRHVFTCLGDSGGPITFRENGRMVQVGVVSWAVGCGVNDNPSVSVNVAAYADWINTNKTKFETGKSIER</sequence>
<dbReference type="InterPro" id="IPR009003">
    <property type="entry name" value="Peptidase_S1_PA"/>
</dbReference>
<evidence type="ECO:0000256" key="4">
    <source>
        <dbReference type="ARBA" id="ARBA00022801"/>
    </source>
</evidence>
<dbReference type="RefSeq" id="WP_115548837.1">
    <property type="nucleotide sequence ID" value="NZ_QRGP01000001.1"/>
</dbReference>
<dbReference type="SMART" id="SM00020">
    <property type="entry name" value="Tryp_SPc"/>
    <property type="match status" value="1"/>
</dbReference>
<dbReference type="Proteomes" id="UP000263833">
    <property type="component" value="Unassembled WGS sequence"/>
</dbReference>
<evidence type="ECO:0000313" key="9">
    <source>
        <dbReference type="Proteomes" id="UP000263833"/>
    </source>
</evidence>
<dbReference type="Pfam" id="PF00089">
    <property type="entry name" value="Trypsin"/>
    <property type="match status" value="1"/>
</dbReference>
<evidence type="ECO:0000313" key="8">
    <source>
        <dbReference type="EMBL" id="RDV07292.1"/>
    </source>
</evidence>
<comment type="subcellular location">
    <subcellularLocation>
        <location evidence="1">Secreted</location>
    </subcellularLocation>
</comment>
<comment type="caution">
    <text evidence="8">The sequence shown here is derived from an EMBL/GenBank/DDBJ whole genome shotgun (WGS) entry which is preliminary data.</text>
</comment>
<dbReference type="PROSITE" id="PS00134">
    <property type="entry name" value="TRYPSIN_HIS"/>
    <property type="match status" value="1"/>
</dbReference>
<keyword evidence="6" id="KW-0732">Signal</keyword>
<evidence type="ECO:0000256" key="2">
    <source>
        <dbReference type="ARBA" id="ARBA00022525"/>
    </source>
</evidence>
<dbReference type="EMBL" id="QRGP01000001">
    <property type="protein sequence ID" value="RDV07292.1"/>
    <property type="molecule type" value="Genomic_DNA"/>
</dbReference>
<dbReference type="InterPro" id="IPR001254">
    <property type="entry name" value="Trypsin_dom"/>
</dbReference>
<dbReference type="PANTHER" id="PTHR24264:SF65">
    <property type="entry name" value="SRCR DOMAIN-CONTAINING PROTEIN"/>
    <property type="match status" value="1"/>
</dbReference>
<evidence type="ECO:0000256" key="6">
    <source>
        <dbReference type="SAM" id="SignalP"/>
    </source>
</evidence>
<dbReference type="OrthoDB" id="267336at2"/>
<dbReference type="GO" id="GO:0006508">
    <property type="term" value="P:proteolysis"/>
    <property type="evidence" value="ECO:0007669"/>
    <property type="project" value="UniProtKB-KW"/>
</dbReference>
<feature type="region of interest" description="Disordered" evidence="5">
    <location>
        <begin position="46"/>
        <end position="65"/>
    </location>
</feature>
<dbReference type="SUPFAM" id="SSF50494">
    <property type="entry name" value="Trypsin-like serine proteases"/>
    <property type="match status" value="1"/>
</dbReference>
<dbReference type="InterPro" id="IPR001314">
    <property type="entry name" value="Peptidase_S1A"/>
</dbReference>
<dbReference type="InterPro" id="IPR018114">
    <property type="entry name" value="TRYPSIN_HIS"/>
</dbReference>
<dbReference type="CDD" id="cd00190">
    <property type="entry name" value="Tryp_SPc"/>
    <property type="match status" value="1"/>
</dbReference>
<name>A0A371BI68_9SPHN</name>
<dbReference type="Gene3D" id="2.40.10.10">
    <property type="entry name" value="Trypsin-like serine proteases"/>
    <property type="match status" value="1"/>
</dbReference>
<keyword evidence="9" id="KW-1185">Reference proteome</keyword>
<protein>
    <submittedName>
        <fullName evidence="8">Serine protease</fullName>
    </submittedName>
</protein>
<feature type="chain" id="PRO_5016737455" evidence="6">
    <location>
        <begin position="27"/>
        <end position="617"/>
    </location>
</feature>
<feature type="signal peptide" evidence="6">
    <location>
        <begin position="1"/>
        <end position="26"/>
    </location>
</feature>
<gene>
    <name evidence="8" type="ORF">DXH95_07990</name>
</gene>